<dbReference type="RefSeq" id="XP_024327353.1">
    <property type="nucleotide sequence ID" value="XM_024465110.1"/>
</dbReference>
<gene>
    <name evidence="1" type="ORF">VC83_01432</name>
</gene>
<name>A0A177AJ35_9PEZI</name>
<accession>A0A177AJ35</accession>
<protein>
    <submittedName>
        <fullName evidence="1">Uncharacterized protein</fullName>
    </submittedName>
</protein>
<dbReference type="AlphaFoldDB" id="A0A177AJ35"/>
<dbReference type="OrthoDB" id="3561247at2759"/>
<dbReference type="Proteomes" id="UP000077154">
    <property type="component" value="Unassembled WGS sequence"/>
</dbReference>
<dbReference type="EMBL" id="KV441388">
    <property type="protein sequence ID" value="OAF62079.2"/>
    <property type="molecule type" value="Genomic_DNA"/>
</dbReference>
<dbReference type="GeneID" id="36284521"/>
<evidence type="ECO:0000313" key="1">
    <source>
        <dbReference type="EMBL" id="OAF62079.2"/>
    </source>
</evidence>
<proteinExistence type="predicted"/>
<reference evidence="1" key="1">
    <citation type="submission" date="2016-03" db="EMBL/GenBank/DDBJ databases">
        <title>Updated assembly of Pseudogymnoascus destructans, the fungus causing white-nose syndrome of bats.</title>
        <authorList>
            <person name="Palmer J.M."/>
            <person name="Drees K.P."/>
            <person name="Foster J.T."/>
            <person name="Lindner D.L."/>
        </authorList>
    </citation>
    <scope>NUCLEOTIDE SEQUENCE [LARGE SCALE GENOMIC DNA]</scope>
    <source>
        <strain evidence="1">20631-21</strain>
    </source>
</reference>
<sequence length="208" mass="23465">MSDSSLSDVPIGLDDIGLDEVNEPTLPTLIPSLCLQTPRTMLPPSSSPLFVKNLYRRTLLDTTPPTIRVICNQPDCGYSPQPLVFSDKSTGNLWKHYTQKHPQISFTMRKNHQLQAASSPSSSSSFFELKKTTAKQPVNASKYRDLLLQFVVSKNLSLRLVDSLSFRQIIQFLSPITLSVSARTLHRDLQRRFSLCCAQLRNLKHHTI</sequence>
<organism evidence="1">
    <name type="scientific">Pseudogymnoascus destructans</name>
    <dbReference type="NCBI Taxonomy" id="655981"/>
    <lineage>
        <taxon>Eukaryota</taxon>
        <taxon>Fungi</taxon>
        <taxon>Dikarya</taxon>
        <taxon>Ascomycota</taxon>
        <taxon>Pezizomycotina</taxon>
        <taxon>Leotiomycetes</taxon>
        <taxon>Thelebolales</taxon>
        <taxon>Thelebolaceae</taxon>
        <taxon>Pseudogymnoascus</taxon>
    </lineage>
</organism>